<feature type="domain" description="SMP-30/Gluconolactonase/LRE-like region" evidence="5">
    <location>
        <begin position="16"/>
        <end position="270"/>
    </location>
</feature>
<dbReference type="Proteomes" id="UP000035721">
    <property type="component" value="Unassembled WGS sequence"/>
</dbReference>
<comment type="caution">
    <text evidence="6">The sequence shown here is derived from an EMBL/GenBank/DDBJ whole genome shotgun (WGS) entry which is preliminary data.</text>
</comment>
<evidence type="ECO:0000256" key="1">
    <source>
        <dbReference type="ARBA" id="ARBA00008853"/>
    </source>
</evidence>
<dbReference type="GO" id="GO:0016787">
    <property type="term" value="F:hydrolase activity"/>
    <property type="evidence" value="ECO:0007669"/>
    <property type="project" value="UniProtKB-KW"/>
</dbReference>
<dbReference type="OrthoDB" id="2633250at2"/>
<gene>
    <name evidence="6" type="ORF">BN12_170033</name>
</gene>
<dbReference type="STRING" id="1194083.BN12_170033"/>
<evidence type="ECO:0000256" key="2">
    <source>
        <dbReference type="ARBA" id="ARBA00022801"/>
    </source>
</evidence>
<feature type="active site" description="Proton donor/acceptor" evidence="3">
    <location>
        <position position="213"/>
    </location>
</feature>
<evidence type="ECO:0000313" key="7">
    <source>
        <dbReference type="Proteomes" id="UP000035721"/>
    </source>
</evidence>
<protein>
    <submittedName>
        <fullName evidence="6">5-valerolactone hydrolase</fullName>
    </submittedName>
</protein>
<reference evidence="6 7" key="1">
    <citation type="journal article" date="2013" name="ISME J.">
        <title>A metabolic model for members of the genus Tetrasphaera involved in enhanced biological phosphorus removal.</title>
        <authorList>
            <person name="Kristiansen R."/>
            <person name="Nguyen H.T.T."/>
            <person name="Saunders A.M."/>
            <person name="Nielsen J.L."/>
            <person name="Wimmer R."/>
            <person name="Le V.Q."/>
            <person name="McIlroy S.J."/>
            <person name="Petrovski S."/>
            <person name="Seviour R.J."/>
            <person name="Calteau A."/>
            <person name="Nielsen K.L."/>
            <person name="Nielsen P.H."/>
        </authorList>
    </citation>
    <scope>NUCLEOTIDE SEQUENCE [LARGE SCALE GENOMIC DNA]</scope>
    <source>
        <strain evidence="6 7">T1-X7</strain>
    </source>
</reference>
<dbReference type="InterPro" id="IPR005511">
    <property type="entry name" value="SMP-30"/>
</dbReference>
<name>A0A077LWK5_9MICO</name>
<keyword evidence="2 6" id="KW-0378">Hydrolase</keyword>
<dbReference type="Pfam" id="PF08450">
    <property type="entry name" value="SGL"/>
    <property type="match status" value="1"/>
</dbReference>
<keyword evidence="4" id="KW-0862">Zinc</keyword>
<dbReference type="PRINTS" id="PR01790">
    <property type="entry name" value="SMP30FAMILY"/>
</dbReference>
<dbReference type="InterPro" id="IPR051262">
    <property type="entry name" value="SMP-30/CGR1_Lactonase"/>
</dbReference>
<dbReference type="InterPro" id="IPR011042">
    <property type="entry name" value="6-blade_b-propeller_TolB-like"/>
</dbReference>
<keyword evidence="4" id="KW-0479">Metal-binding</keyword>
<proteinExistence type="inferred from homology"/>
<dbReference type="SUPFAM" id="SSF63829">
    <property type="entry name" value="Calcium-dependent phosphotriesterase"/>
    <property type="match status" value="1"/>
</dbReference>
<dbReference type="AlphaFoldDB" id="A0A077LWK5"/>
<feature type="binding site" evidence="4">
    <location>
        <position position="151"/>
    </location>
    <ligand>
        <name>a divalent metal cation</name>
        <dbReference type="ChEBI" id="CHEBI:60240"/>
    </ligand>
</feature>
<dbReference type="RefSeq" id="WP_048550225.1">
    <property type="nucleotide sequence ID" value="NZ_HF570958.1"/>
</dbReference>
<comment type="cofactor">
    <cofactor evidence="4">
        <name>Zn(2+)</name>
        <dbReference type="ChEBI" id="CHEBI:29105"/>
    </cofactor>
    <text evidence="4">Binds 1 divalent metal cation per subunit.</text>
</comment>
<accession>A0A077LWK5</accession>
<feature type="binding site" evidence="4">
    <location>
        <position position="17"/>
    </location>
    <ligand>
        <name>a divalent metal cation</name>
        <dbReference type="ChEBI" id="CHEBI:60240"/>
    </ligand>
</feature>
<dbReference type="EMBL" id="CAJB01000079">
    <property type="protein sequence ID" value="CCH77182.1"/>
    <property type="molecule type" value="Genomic_DNA"/>
</dbReference>
<evidence type="ECO:0000256" key="4">
    <source>
        <dbReference type="PIRSR" id="PIRSR605511-2"/>
    </source>
</evidence>
<dbReference type="PANTHER" id="PTHR47572">
    <property type="entry name" value="LIPOPROTEIN-RELATED"/>
    <property type="match status" value="1"/>
</dbReference>
<dbReference type="PANTHER" id="PTHR47572:SF4">
    <property type="entry name" value="LACTONASE DRP35"/>
    <property type="match status" value="1"/>
</dbReference>
<evidence type="ECO:0000313" key="6">
    <source>
        <dbReference type="EMBL" id="CCH77182.1"/>
    </source>
</evidence>
<feature type="binding site" evidence="4">
    <location>
        <position position="119"/>
    </location>
    <ligand>
        <name>substrate</name>
    </ligand>
</feature>
<dbReference type="GO" id="GO:0046872">
    <property type="term" value="F:metal ion binding"/>
    <property type="evidence" value="ECO:0007669"/>
    <property type="project" value="UniProtKB-KW"/>
</dbReference>
<sequence>MTDREIRTVVSGMSYTECPRWHDGRLWFADFYIHAIYSVNEDGTGLRVEVEVPGQPSGFGWLPDGRLVFVSMKDRKVMRREDDGAVVLHADVADHVGGHANDMVVDGQGRCWLGDFGFDLMSGADIETTGVLRIDPDGTTTPVAQDLWFPNGSVVSPDGRTLIVDETFGNRISAFTIEADGSLSERRDWAVFGELPTSRAVAEAIPQVVLAPDGCGLDSEGCLWVADAVGGRVCRVAEGGPILETVEPGTGVFACMLGGTDGRTLFMSCAPDFNEIARSAAREAEIRAVTVDVPHAGLP</sequence>
<organism evidence="6 7">
    <name type="scientific">Nostocoides japonicum T1-X7</name>
    <dbReference type="NCBI Taxonomy" id="1194083"/>
    <lineage>
        <taxon>Bacteria</taxon>
        <taxon>Bacillati</taxon>
        <taxon>Actinomycetota</taxon>
        <taxon>Actinomycetes</taxon>
        <taxon>Micrococcales</taxon>
        <taxon>Intrasporangiaceae</taxon>
        <taxon>Nostocoides</taxon>
    </lineage>
</organism>
<feature type="binding site" evidence="4">
    <location>
        <position position="213"/>
    </location>
    <ligand>
        <name>a divalent metal cation</name>
        <dbReference type="ChEBI" id="CHEBI:60240"/>
    </ligand>
</feature>
<feature type="binding site" evidence="4">
    <location>
        <position position="101"/>
    </location>
    <ligand>
        <name>substrate</name>
    </ligand>
</feature>
<dbReference type="Gene3D" id="2.120.10.30">
    <property type="entry name" value="TolB, C-terminal domain"/>
    <property type="match status" value="1"/>
</dbReference>
<comment type="similarity">
    <text evidence="1">Belongs to the SMP-30/CGR1 family.</text>
</comment>
<evidence type="ECO:0000256" key="3">
    <source>
        <dbReference type="PIRSR" id="PIRSR605511-1"/>
    </source>
</evidence>
<dbReference type="InterPro" id="IPR013658">
    <property type="entry name" value="SGL"/>
</dbReference>
<evidence type="ECO:0000259" key="5">
    <source>
        <dbReference type="Pfam" id="PF08450"/>
    </source>
</evidence>
<keyword evidence="7" id="KW-1185">Reference proteome</keyword>